<reference evidence="1" key="2">
    <citation type="submission" date="2020-09" db="EMBL/GenBank/DDBJ databases">
        <authorList>
            <person name="Sun Q."/>
            <person name="Zhou Y."/>
        </authorList>
    </citation>
    <scope>NUCLEOTIDE SEQUENCE</scope>
    <source>
        <strain evidence="1">CGMCC 1.15082</strain>
    </source>
</reference>
<dbReference type="SUPFAM" id="SSF56801">
    <property type="entry name" value="Acetyl-CoA synthetase-like"/>
    <property type="match status" value="1"/>
</dbReference>
<dbReference type="PANTHER" id="PTHR36932">
    <property type="entry name" value="CAPSULAR POLYSACCHARIDE BIOSYNTHESIS PROTEIN"/>
    <property type="match status" value="1"/>
</dbReference>
<comment type="caution">
    <text evidence="1">The sequence shown here is derived from an EMBL/GenBank/DDBJ whole genome shotgun (WGS) entry which is preliminary data.</text>
</comment>
<evidence type="ECO:0000313" key="2">
    <source>
        <dbReference type="Proteomes" id="UP000646478"/>
    </source>
</evidence>
<dbReference type="Gene3D" id="3.40.50.12780">
    <property type="entry name" value="N-terminal domain of ligase-like"/>
    <property type="match status" value="1"/>
</dbReference>
<dbReference type="RefSeq" id="WP_188826325.1">
    <property type="nucleotide sequence ID" value="NZ_BMHH01000033.1"/>
</dbReference>
<proteinExistence type="predicted"/>
<reference evidence="1" key="1">
    <citation type="journal article" date="2014" name="Int. J. Syst. Evol. Microbiol.">
        <title>Complete genome sequence of Corynebacterium casei LMG S-19264T (=DSM 44701T), isolated from a smear-ripened cheese.</title>
        <authorList>
            <consortium name="US DOE Joint Genome Institute (JGI-PGF)"/>
            <person name="Walter F."/>
            <person name="Albersmeier A."/>
            <person name="Kalinowski J."/>
            <person name="Ruckert C."/>
        </authorList>
    </citation>
    <scope>NUCLEOTIDE SEQUENCE</scope>
    <source>
        <strain evidence="1">CGMCC 1.15082</strain>
    </source>
</reference>
<accession>A0A916WKT3</accession>
<sequence length="478" mass="53349">MVINPFASWTLSDTPPGAVYDTQAHHHDLPGIRRLAALNEPSQADTAMMQMAALSYWQQHGAALLAAPFEDPERVRARQFAQLQALADYAFQHVPFYRNLYGSVGFSPGALRTWADFNALPMINKRMLAAAPDKARLVLGAHLDACYSSRSSGSSGTPLTTWLDSQDVIRDFAEQLRFLHDASDGHLRGDDWIYTLHHGGFWYSSALGQYRVFRLMDLQKTDLSDLAHHLQLLQPVVLTTLPSYLPVLAELGPLTRFGVRALTTNSEMSSPAERQRYSRHLGVPVLDEYSSEEIGLMATECLHGSYHVIEDGVYLEIVDADSDGLGHVVVSDLGNVLMPLIRYDHGDLAKFSSNSCTCGRQFRRLSTLHGRCDDAFQTATGKYLPSASVLAICDDLLTDEKSGMREYRLIQHGMSEVELQYSGVPSSTDVSQTIAELQRRLEDLFGYQLQLCVTQFDVLPQSASFKRRCLLRMWSKSP</sequence>
<name>A0A916WKT3_9HYPH</name>
<protein>
    <submittedName>
        <fullName evidence="1">CapK domain protein</fullName>
    </submittedName>
</protein>
<dbReference type="AlphaFoldDB" id="A0A916WKT3"/>
<keyword evidence="2" id="KW-1185">Reference proteome</keyword>
<dbReference type="InterPro" id="IPR053158">
    <property type="entry name" value="CapK_Type1_Caps_Biosynth"/>
</dbReference>
<dbReference type="InterPro" id="IPR042099">
    <property type="entry name" value="ANL_N_sf"/>
</dbReference>
<gene>
    <name evidence="1" type="ORF">GCM10011491_44040</name>
</gene>
<dbReference type="PANTHER" id="PTHR36932:SF1">
    <property type="entry name" value="CAPSULAR POLYSACCHARIDE BIOSYNTHESIS PROTEIN"/>
    <property type="match status" value="1"/>
</dbReference>
<dbReference type="Proteomes" id="UP000646478">
    <property type="component" value="Unassembled WGS sequence"/>
</dbReference>
<dbReference type="EMBL" id="BMHH01000033">
    <property type="protein sequence ID" value="GGB11288.1"/>
    <property type="molecule type" value="Genomic_DNA"/>
</dbReference>
<organism evidence="1 2">
    <name type="scientific">Brucella endophytica</name>
    <dbReference type="NCBI Taxonomy" id="1963359"/>
    <lineage>
        <taxon>Bacteria</taxon>
        <taxon>Pseudomonadati</taxon>
        <taxon>Pseudomonadota</taxon>
        <taxon>Alphaproteobacteria</taxon>
        <taxon>Hyphomicrobiales</taxon>
        <taxon>Brucellaceae</taxon>
        <taxon>Brucella/Ochrobactrum group</taxon>
        <taxon>Brucella</taxon>
    </lineage>
</organism>
<evidence type="ECO:0000313" key="1">
    <source>
        <dbReference type="EMBL" id="GGB11288.1"/>
    </source>
</evidence>